<organism evidence="1 2">
    <name type="scientific">Marinobacter halodurans</name>
    <dbReference type="NCBI Taxonomy" id="2528979"/>
    <lineage>
        <taxon>Bacteria</taxon>
        <taxon>Pseudomonadati</taxon>
        <taxon>Pseudomonadota</taxon>
        <taxon>Gammaproteobacteria</taxon>
        <taxon>Pseudomonadales</taxon>
        <taxon>Marinobacteraceae</taxon>
        <taxon>Marinobacter</taxon>
    </lineage>
</organism>
<reference evidence="1 2" key="1">
    <citation type="submission" date="2019-02" db="EMBL/GenBank/DDBJ databases">
        <title>Marinobacter halodurans sp. nov., a marine bacterium isolated from sea tidal flat.</title>
        <authorList>
            <person name="Yoo Y."/>
            <person name="Lee D.W."/>
            <person name="Kim B.S."/>
            <person name="Kim J.-J."/>
        </authorList>
    </citation>
    <scope>NUCLEOTIDE SEQUENCE [LARGE SCALE GENOMIC DNA]</scope>
    <source>
        <strain evidence="1 2">YJ-S3-2</strain>
    </source>
</reference>
<dbReference type="SMART" id="SM00855">
    <property type="entry name" value="PGAM"/>
    <property type="match status" value="1"/>
</dbReference>
<dbReference type="CDD" id="cd07067">
    <property type="entry name" value="HP_PGM_like"/>
    <property type="match status" value="1"/>
</dbReference>
<dbReference type="SUPFAM" id="SSF53254">
    <property type="entry name" value="Phosphoglycerate mutase-like"/>
    <property type="match status" value="1"/>
</dbReference>
<dbReference type="Gene3D" id="3.40.50.1240">
    <property type="entry name" value="Phosphoglycerate mutase-like"/>
    <property type="match status" value="1"/>
</dbReference>
<proteinExistence type="predicted"/>
<evidence type="ECO:0000313" key="1">
    <source>
        <dbReference type="EMBL" id="TBW57905.1"/>
    </source>
</evidence>
<dbReference type="RefSeq" id="WP_131479860.1">
    <property type="nucleotide sequence ID" value="NZ_SJDL01000006.1"/>
</dbReference>
<dbReference type="PANTHER" id="PTHR48100:SF1">
    <property type="entry name" value="HISTIDINE PHOSPHATASE FAMILY PROTEIN-RELATED"/>
    <property type="match status" value="1"/>
</dbReference>
<dbReference type="Proteomes" id="UP000313645">
    <property type="component" value="Unassembled WGS sequence"/>
</dbReference>
<dbReference type="InterPro" id="IPR013078">
    <property type="entry name" value="His_Pase_superF_clade-1"/>
</dbReference>
<dbReference type="InterPro" id="IPR050275">
    <property type="entry name" value="PGM_Phosphatase"/>
</dbReference>
<evidence type="ECO:0000313" key="2">
    <source>
        <dbReference type="Proteomes" id="UP000313645"/>
    </source>
</evidence>
<gene>
    <name evidence="1" type="ORF">EZI54_05480</name>
</gene>
<accession>A0ABY1ZS52</accession>
<dbReference type="EMBL" id="SJDL01000006">
    <property type="protein sequence ID" value="TBW57905.1"/>
    <property type="molecule type" value="Genomic_DNA"/>
</dbReference>
<keyword evidence="2" id="KW-1185">Reference proteome</keyword>
<dbReference type="PANTHER" id="PTHR48100">
    <property type="entry name" value="BROAD-SPECIFICITY PHOSPHATASE YOR283W-RELATED"/>
    <property type="match status" value="1"/>
</dbReference>
<comment type="caution">
    <text evidence="1">The sequence shown here is derived from an EMBL/GenBank/DDBJ whole genome shotgun (WGS) entry which is preliminary data.</text>
</comment>
<sequence>MATLYLIRHGQASFGKANYDQLSDTGWEQGRVLGRWLADKVTPTAVFSGDLQRHQETVAAITEGYGQALPDLQMNAGFNEFDHEAVVHAFKPEWADREVMARDLAQHPKPARAFQLAFVEAVQRWVSGDYASEYAESWADFQTRVLAALDDAIANAGGGDVLVASSGGPISVAVQSLLGLDDRRALALNEVITNTSVTRILFSGRRRNLAVFNNYAHLEDAAPELVTFR</sequence>
<protein>
    <submittedName>
        <fullName evidence="1">Histidine phosphatase family protein</fullName>
    </submittedName>
</protein>
<name>A0ABY1ZS52_9GAMM</name>
<dbReference type="Pfam" id="PF00300">
    <property type="entry name" value="His_Phos_1"/>
    <property type="match status" value="2"/>
</dbReference>
<dbReference type="InterPro" id="IPR029033">
    <property type="entry name" value="His_PPase_superfam"/>
</dbReference>